<comment type="caution">
    <text evidence="5">The sequence shown here is derived from an EMBL/GenBank/DDBJ whole genome shotgun (WGS) entry which is preliminary data.</text>
</comment>
<evidence type="ECO:0000256" key="2">
    <source>
        <dbReference type="ARBA" id="ARBA00022801"/>
    </source>
</evidence>
<evidence type="ECO:0000259" key="4">
    <source>
        <dbReference type="PROSITE" id="PS51462"/>
    </source>
</evidence>
<proteinExistence type="inferred from homology"/>
<keyword evidence="6" id="KW-1185">Reference proteome</keyword>
<dbReference type="SUPFAM" id="SSF55811">
    <property type="entry name" value="Nudix"/>
    <property type="match status" value="1"/>
</dbReference>
<dbReference type="InterPro" id="IPR015797">
    <property type="entry name" value="NUDIX_hydrolase-like_dom_sf"/>
</dbReference>
<comment type="similarity">
    <text evidence="3">Belongs to the Nudix hydrolase family.</text>
</comment>
<evidence type="ECO:0000313" key="6">
    <source>
        <dbReference type="Proteomes" id="UP001595989"/>
    </source>
</evidence>
<dbReference type="PANTHER" id="PTHR11839:SF18">
    <property type="entry name" value="NUDIX HYDROLASE DOMAIN-CONTAINING PROTEIN"/>
    <property type="match status" value="1"/>
</dbReference>
<dbReference type="PROSITE" id="PS00893">
    <property type="entry name" value="NUDIX_BOX"/>
    <property type="match status" value="1"/>
</dbReference>
<gene>
    <name evidence="5" type="ORF">ACFO3D_18735</name>
</gene>
<dbReference type="PROSITE" id="PS51462">
    <property type="entry name" value="NUDIX"/>
    <property type="match status" value="1"/>
</dbReference>
<dbReference type="Proteomes" id="UP001595989">
    <property type="component" value="Unassembled WGS sequence"/>
</dbReference>
<dbReference type="Pfam" id="PF00293">
    <property type="entry name" value="NUDIX"/>
    <property type="match status" value="1"/>
</dbReference>
<dbReference type="Gene3D" id="3.90.79.10">
    <property type="entry name" value="Nucleoside Triphosphate Pyrophosphohydrolase"/>
    <property type="match status" value="1"/>
</dbReference>
<evidence type="ECO:0000313" key="5">
    <source>
        <dbReference type="EMBL" id="MFC4560196.1"/>
    </source>
</evidence>
<organism evidence="5 6">
    <name type="scientific">Virgibacillus kekensis</name>
    <dbReference type="NCBI Taxonomy" id="202261"/>
    <lineage>
        <taxon>Bacteria</taxon>
        <taxon>Bacillati</taxon>
        <taxon>Bacillota</taxon>
        <taxon>Bacilli</taxon>
        <taxon>Bacillales</taxon>
        <taxon>Bacillaceae</taxon>
        <taxon>Virgibacillus</taxon>
    </lineage>
</organism>
<comment type="cofactor">
    <cofactor evidence="1">
        <name>Mg(2+)</name>
        <dbReference type="ChEBI" id="CHEBI:18420"/>
    </cofactor>
</comment>
<dbReference type="InterPro" id="IPR020476">
    <property type="entry name" value="Nudix_hydrolase"/>
</dbReference>
<dbReference type="GO" id="GO:0016787">
    <property type="term" value="F:hydrolase activity"/>
    <property type="evidence" value="ECO:0007669"/>
    <property type="project" value="UniProtKB-KW"/>
</dbReference>
<dbReference type="PRINTS" id="PR00502">
    <property type="entry name" value="NUDIXFAMILY"/>
</dbReference>
<dbReference type="EC" id="3.6.-.-" evidence="5"/>
<dbReference type="EMBL" id="JBHSFU010000015">
    <property type="protein sequence ID" value="MFC4560196.1"/>
    <property type="molecule type" value="Genomic_DNA"/>
</dbReference>
<dbReference type="PANTHER" id="PTHR11839">
    <property type="entry name" value="UDP/ADP-SUGAR PYROPHOSPHATASE"/>
    <property type="match status" value="1"/>
</dbReference>
<keyword evidence="2 3" id="KW-0378">Hydrolase</keyword>
<sequence length="137" mass="15838">MKRLVKVLAVKEEEIVLIEQFRKQLNRNTVELPGGKIESGETPTEAAKRELREETGIIADEFSSLRSYINNDGTVEVNLFFTNKIERVEEQKLDHDESIVVQHYPSQLVLENIFTNKWDDIRLGIAFLIARKNGLLR</sequence>
<feature type="domain" description="Nudix hydrolase" evidence="4">
    <location>
        <begin position="1"/>
        <end position="127"/>
    </location>
</feature>
<protein>
    <submittedName>
        <fullName evidence="5">NUDIX hydrolase</fullName>
        <ecNumber evidence="5">3.6.-.-</ecNumber>
    </submittedName>
</protein>
<dbReference type="InterPro" id="IPR000086">
    <property type="entry name" value="NUDIX_hydrolase_dom"/>
</dbReference>
<dbReference type="CDD" id="cd03424">
    <property type="entry name" value="NUDIX_ADPRase_Nudt5_UGPPase_Nudt14"/>
    <property type="match status" value="1"/>
</dbReference>
<name>A0ABV9DPS0_9BACI</name>
<reference evidence="6" key="1">
    <citation type="journal article" date="2019" name="Int. J. Syst. Evol. Microbiol.">
        <title>The Global Catalogue of Microorganisms (GCM) 10K type strain sequencing project: providing services to taxonomists for standard genome sequencing and annotation.</title>
        <authorList>
            <consortium name="The Broad Institute Genomics Platform"/>
            <consortium name="The Broad Institute Genome Sequencing Center for Infectious Disease"/>
            <person name="Wu L."/>
            <person name="Ma J."/>
        </authorList>
    </citation>
    <scope>NUCLEOTIDE SEQUENCE [LARGE SCALE GENOMIC DNA]</scope>
    <source>
        <strain evidence="6">CGMCC 4.7426</strain>
    </source>
</reference>
<dbReference type="InterPro" id="IPR020084">
    <property type="entry name" value="NUDIX_hydrolase_CS"/>
</dbReference>
<accession>A0ABV9DPS0</accession>
<dbReference type="RefSeq" id="WP_390299861.1">
    <property type="nucleotide sequence ID" value="NZ_JBHSFU010000015.1"/>
</dbReference>
<evidence type="ECO:0000256" key="3">
    <source>
        <dbReference type="RuleBase" id="RU003476"/>
    </source>
</evidence>
<evidence type="ECO:0000256" key="1">
    <source>
        <dbReference type="ARBA" id="ARBA00001946"/>
    </source>
</evidence>